<proteinExistence type="predicted"/>
<sequence>MENLTFGLAHSVCLTTNDTFIFHTDLDFCLNRENKSETKLQITINGIKNVDKLSNDEIKKTINTTFGLDDIPQCFEKYHLVCDNEGMNLKMFFNQILENEIINRMRKNWPPEIRNINKYNHYKGGLYGRIIWSDIV</sequence>
<dbReference type="AlphaFoldDB" id="A0A6C0JSX4"/>
<evidence type="ECO:0000313" key="1">
    <source>
        <dbReference type="EMBL" id="QHU07800.1"/>
    </source>
</evidence>
<name>A0A6C0JSX4_9ZZZZ</name>
<reference evidence="1" key="1">
    <citation type="journal article" date="2020" name="Nature">
        <title>Giant virus diversity and host interactions through global metagenomics.</title>
        <authorList>
            <person name="Schulz F."/>
            <person name="Roux S."/>
            <person name="Paez-Espino D."/>
            <person name="Jungbluth S."/>
            <person name="Walsh D.A."/>
            <person name="Denef V.J."/>
            <person name="McMahon K.D."/>
            <person name="Konstantinidis K.T."/>
            <person name="Eloe-Fadrosh E.A."/>
            <person name="Kyrpides N.C."/>
            <person name="Woyke T."/>
        </authorList>
    </citation>
    <scope>NUCLEOTIDE SEQUENCE</scope>
    <source>
        <strain evidence="1">GVMAG-S-1041349-163</strain>
    </source>
</reference>
<dbReference type="EMBL" id="MN740687">
    <property type="protein sequence ID" value="QHU07800.1"/>
    <property type="molecule type" value="Genomic_DNA"/>
</dbReference>
<organism evidence="1">
    <name type="scientific">viral metagenome</name>
    <dbReference type="NCBI Taxonomy" id="1070528"/>
    <lineage>
        <taxon>unclassified sequences</taxon>
        <taxon>metagenomes</taxon>
        <taxon>organismal metagenomes</taxon>
    </lineage>
</organism>
<protein>
    <submittedName>
        <fullName evidence="1">Uncharacterized protein</fullName>
    </submittedName>
</protein>
<accession>A0A6C0JSX4</accession>